<evidence type="ECO:0000313" key="2">
    <source>
        <dbReference type="Proteomes" id="UP000594364"/>
    </source>
</evidence>
<gene>
    <name evidence="1" type="ORF">C2857_002267</name>
</gene>
<accession>A0A7S9KK63</accession>
<dbReference type="Proteomes" id="UP000594364">
    <property type="component" value="Chromosome 1"/>
</dbReference>
<dbReference type="AlphaFoldDB" id="A0A7S9KK63"/>
<evidence type="ECO:0000313" key="1">
    <source>
        <dbReference type="EMBL" id="QPG93758.1"/>
    </source>
</evidence>
<dbReference type="OrthoDB" id="4239548at2759"/>
<proteinExistence type="predicted"/>
<organism evidence="1 2">
    <name type="scientific">Epichloe festucae (strain Fl1)</name>
    <dbReference type="NCBI Taxonomy" id="877507"/>
    <lineage>
        <taxon>Eukaryota</taxon>
        <taxon>Fungi</taxon>
        <taxon>Dikarya</taxon>
        <taxon>Ascomycota</taxon>
        <taxon>Pezizomycotina</taxon>
        <taxon>Sordariomycetes</taxon>
        <taxon>Hypocreomycetidae</taxon>
        <taxon>Hypocreales</taxon>
        <taxon>Clavicipitaceae</taxon>
        <taxon>Epichloe</taxon>
    </lineage>
</organism>
<protein>
    <submittedName>
        <fullName evidence="1">Uncharacterized protein</fullName>
    </submittedName>
</protein>
<name>A0A7S9KK63_EPIFF</name>
<reference evidence="1 2" key="1">
    <citation type="journal article" date="2018" name="PLoS Genet.">
        <title>Repeat elements organise 3D genome structure and mediate transcription in the filamentous fungus Epichloe festucae.</title>
        <authorList>
            <person name="Winter D.J."/>
            <person name="Ganley A.R.D."/>
            <person name="Young C.A."/>
            <person name="Liachko I."/>
            <person name="Schardl C.L."/>
            <person name="Dupont P.Y."/>
            <person name="Berry D."/>
            <person name="Ram A."/>
            <person name="Scott B."/>
            <person name="Cox M.P."/>
        </authorList>
    </citation>
    <scope>NUCLEOTIDE SEQUENCE [LARGE SCALE GENOMIC DNA]</scope>
    <source>
        <strain evidence="1 2">Fl1</strain>
    </source>
</reference>
<sequence length="148" mass="16728">MPFEADFLMPRVWGRWRRPGLLAKPTRYTRLVSRFFQYPPSVRDLLTPGGSNFTVTSKRGIKYQGDSCNERGSKHHITSNAMDGSETKRNMVLYDSGANIHIFNNSRWFKQSKFDDTIVTEVRAGGTTYVASGQGPVHISVTDPVSRI</sequence>
<dbReference type="EMBL" id="CP031385">
    <property type="protein sequence ID" value="QPG93758.1"/>
    <property type="molecule type" value="Genomic_DNA"/>
</dbReference>
<keyword evidence="2" id="KW-1185">Reference proteome</keyword>